<dbReference type="PANTHER" id="PTHR17613:SF14">
    <property type="entry name" value="DEMENTIN, ISOFORM H"/>
    <property type="match status" value="1"/>
</dbReference>
<evidence type="ECO:0000256" key="3">
    <source>
        <dbReference type="ARBA" id="ARBA00022692"/>
    </source>
</evidence>
<feature type="coiled-coil region" evidence="7">
    <location>
        <begin position="229"/>
        <end position="256"/>
    </location>
</feature>
<feature type="coiled-coil region" evidence="7">
    <location>
        <begin position="569"/>
        <end position="649"/>
    </location>
</feature>
<feature type="transmembrane region" description="Helical" evidence="9">
    <location>
        <begin position="735"/>
        <end position="758"/>
    </location>
</feature>
<protein>
    <recommendedName>
        <fullName evidence="11">Transmembrane and coiled-coil domains protein 1</fullName>
    </recommendedName>
</protein>
<proteinExistence type="inferred from homology"/>
<evidence type="ECO:0000256" key="2">
    <source>
        <dbReference type="ARBA" id="ARBA00008108"/>
    </source>
</evidence>
<dbReference type="PANTHER" id="PTHR17613">
    <property type="entry name" value="CEREBRAL PROTEIN-11-RELATED"/>
    <property type="match status" value="1"/>
</dbReference>
<keyword evidence="6 9" id="KW-0472">Membrane</keyword>
<sequence>MSEVKEGFGNQINLCRDRGLNPGPPAPKSDTLPLDRQVTYMSLVSPYNDSSRTSTGMVSGKANRRSSGDGGSSGSGSSLAMSGPSKHRHKSPGAARGDREKGTSDGGTPHLPRMEPIYNQGSQEEGVTTHSGTDEDVDIFLPSSSFLSNGSSEHVMGGDDVDGHLNSSSDLHRTRAAIEHMQNKIGRTKEQIRDEQTTRDDNVNEYLKLAANADKQQLQRIKAVFEKKNQKSAQTISQLQKKLESYNKRLRELVTHGLTVSHHRQPREVLRDMGQGLKSQTTLNQVSHVSQRQDLGMQATKQGSSLTLTDYTMAPSYNLHHSGTKQGSSLTLTDYTMALSYNLHHSGTKQGSSLTLTDYTMALSYKLHHSGTKKGSSLTLTDYTMVLSYKLHHSGIKQEMLVAISEMASLVSPATLDKKGSYSSPMASLVLADGFEKLPYQIMTVMSKPREFAHLIKNKFGSADNINTMSISPGNGDGGSAEDEKAHHGSATLPGNCSLGGGGGSAHASSSAGAIKLASDEGSVCSSVTSGSVPHQVSPHHNNNNNSQGNQHHGAYHLTSATFNLEPIFVELQDRREELERLREEMEGVKQALQREVTFMNQTLQEERFRSERLEEQVNDLTELHQNEVENLKQNISDMEEKVQYQSEERLRDIHEMLECCQTKVRGCETFTRCWSAVRPRVLSDQGERLRDIHEMLECCQNRISKMEHQQQQHQQYVTLEGIDNSNARALVVKLINVVLTVLQVVLLLVATAAGIVMPFLRTRLRILTTTLLVAGIVFILKQWPEVRDVGNHLMRHLKETLSVK</sequence>
<feature type="coiled-coil region" evidence="7">
    <location>
        <begin position="171"/>
        <end position="198"/>
    </location>
</feature>
<evidence type="ECO:0000256" key="1">
    <source>
        <dbReference type="ARBA" id="ARBA00004370"/>
    </source>
</evidence>
<reference evidence="10" key="1">
    <citation type="submission" date="2020-11" db="EMBL/GenBank/DDBJ databases">
        <authorList>
            <person name="Tran Van P."/>
        </authorList>
    </citation>
    <scope>NUCLEOTIDE SEQUENCE</scope>
</reference>
<feature type="region of interest" description="Disordered" evidence="8">
    <location>
        <begin position="466"/>
        <end position="494"/>
    </location>
</feature>
<feature type="compositionally biased region" description="Polar residues" evidence="8">
    <location>
        <begin position="39"/>
        <end position="57"/>
    </location>
</feature>
<evidence type="ECO:0000256" key="9">
    <source>
        <dbReference type="SAM" id="Phobius"/>
    </source>
</evidence>
<name>A0A7R9DGN6_TIMPO</name>
<accession>A0A7R9DGN6</accession>
<feature type="compositionally biased region" description="Polar residues" evidence="8">
    <location>
        <begin position="119"/>
        <end position="131"/>
    </location>
</feature>
<comment type="subcellular location">
    <subcellularLocation>
        <location evidence="1">Membrane</location>
    </subcellularLocation>
</comment>
<evidence type="ECO:0000256" key="8">
    <source>
        <dbReference type="SAM" id="MobiDB-lite"/>
    </source>
</evidence>
<dbReference type="Pfam" id="PF10267">
    <property type="entry name" value="Tmemb_cc2"/>
    <property type="match status" value="2"/>
</dbReference>
<dbReference type="GO" id="GO:0016020">
    <property type="term" value="C:membrane"/>
    <property type="evidence" value="ECO:0007669"/>
    <property type="project" value="UniProtKB-SubCell"/>
</dbReference>
<keyword evidence="4 9" id="KW-1133">Transmembrane helix</keyword>
<feature type="region of interest" description="Disordered" evidence="8">
    <location>
        <begin position="525"/>
        <end position="551"/>
    </location>
</feature>
<gene>
    <name evidence="10" type="ORF">TPSB3V08_LOCUS9579</name>
</gene>
<evidence type="ECO:0000256" key="5">
    <source>
        <dbReference type="ARBA" id="ARBA00023054"/>
    </source>
</evidence>
<feature type="compositionally biased region" description="Low complexity" evidence="8">
    <location>
        <begin position="75"/>
        <end position="84"/>
    </location>
</feature>
<evidence type="ECO:0000313" key="10">
    <source>
        <dbReference type="EMBL" id="CAD7414299.1"/>
    </source>
</evidence>
<keyword evidence="3 9" id="KW-0812">Transmembrane</keyword>
<feature type="region of interest" description="Disordered" evidence="8">
    <location>
        <begin position="1"/>
        <end position="134"/>
    </location>
</feature>
<evidence type="ECO:0000256" key="6">
    <source>
        <dbReference type="ARBA" id="ARBA00023136"/>
    </source>
</evidence>
<evidence type="ECO:0008006" key="11">
    <source>
        <dbReference type="Google" id="ProtNLM"/>
    </source>
</evidence>
<dbReference type="InterPro" id="IPR019394">
    <property type="entry name" value="TEX28/TMCC"/>
</dbReference>
<dbReference type="EMBL" id="OD007737">
    <property type="protein sequence ID" value="CAD7414299.1"/>
    <property type="molecule type" value="Genomic_DNA"/>
</dbReference>
<dbReference type="AlphaFoldDB" id="A0A7R9DGN6"/>
<comment type="similarity">
    <text evidence="2">Belongs to the TEX28 family.</text>
</comment>
<evidence type="ECO:0000256" key="7">
    <source>
        <dbReference type="SAM" id="Coils"/>
    </source>
</evidence>
<keyword evidence="5 7" id="KW-0175">Coiled coil</keyword>
<evidence type="ECO:0000256" key="4">
    <source>
        <dbReference type="ARBA" id="ARBA00022989"/>
    </source>
</evidence>
<organism evidence="10">
    <name type="scientific">Timema poppense</name>
    <name type="common">Walking stick</name>
    <dbReference type="NCBI Taxonomy" id="170557"/>
    <lineage>
        <taxon>Eukaryota</taxon>
        <taxon>Metazoa</taxon>
        <taxon>Ecdysozoa</taxon>
        <taxon>Arthropoda</taxon>
        <taxon>Hexapoda</taxon>
        <taxon>Insecta</taxon>
        <taxon>Pterygota</taxon>
        <taxon>Neoptera</taxon>
        <taxon>Polyneoptera</taxon>
        <taxon>Phasmatodea</taxon>
        <taxon>Timematodea</taxon>
        <taxon>Timematoidea</taxon>
        <taxon>Timematidae</taxon>
        <taxon>Timema</taxon>
    </lineage>
</organism>
<dbReference type="GO" id="GO:0012505">
    <property type="term" value="C:endomembrane system"/>
    <property type="evidence" value="ECO:0007669"/>
    <property type="project" value="TreeGrafter"/>
</dbReference>